<gene>
    <name evidence="2" type="ORF">E2C01_014371</name>
</gene>
<protein>
    <submittedName>
        <fullName evidence="2">Uncharacterized protein</fullName>
    </submittedName>
</protein>
<name>A0A5B7DJU0_PORTR</name>
<evidence type="ECO:0000256" key="1">
    <source>
        <dbReference type="SAM" id="MobiDB-lite"/>
    </source>
</evidence>
<dbReference type="Proteomes" id="UP000324222">
    <property type="component" value="Unassembled WGS sequence"/>
</dbReference>
<sequence length="362" mass="38396">MVRKQGVSEYGHKGEEGLPAPDLPSTARSKMGFSVMAFTSLPRSGKRPVPAPPPPSRFCCATPNPEEQRHISYTETLFPTPYTLACVDASATNPQGVGRHGGVEETVASVGAKISANIRRAKVTEWHGASWLLLVVVLPKETGVAKWCAAGCRKDQDLNTTGNQDLPRDPHLLNVEAEKSPVPLFCCWFPKRPPPVDALGVVPKGVTAEVVPNPVPSGCVIPAGLLLKSPPPVLGVERKPDVPGLFCVPKSPPVFCWPGRGGGKIRLSCVGLTCCCVFCPNWKPCMAKDGCCGCCAVVPNREGVVVAVLPKLNPVALGCCCCCVWPKEKPVLVVLGWPNPGVTLLAPNRLPPLVVPKPAVGW</sequence>
<evidence type="ECO:0000313" key="2">
    <source>
        <dbReference type="EMBL" id="MPC21387.1"/>
    </source>
</evidence>
<comment type="caution">
    <text evidence="2">The sequence shown here is derived from an EMBL/GenBank/DDBJ whole genome shotgun (WGS) entry which is preliminary data.</text>
</comment>
<organism evidence="2 3">
    <name type="scientific">Portunus trituberculatus</name>
    <name type="common">Swimming crab</name>
    <name type="synonym">Neptunus trituberculatus</name>
    <dbReference type="NCBI Taxonomy" id="210409"/>
    <lineage>
        <taxon>Eukaryota</taxon>
        <taxon>Metazoa</taxon>
        <taxon>Ecdysozoa</taxon>
        <taxon>Arthropoda</taxon>
        <taxon>Crustacea</taxon>
        <taxon>Multicrustacea</taxon>
        <taxon>Malacostraca</taxon>
        <taxon>Eumalacostraca</taxon>
        <taxon>Eucarida</taxon>
        <taxon>Decapoda</taxon>
        <taxon>Pleocyemata</taxon>
        <taxon>Brachyura</taxon>
        <taxon>Eubrachyura</taxon>
        <taxon>Portunoidea</taxon>
        <taxon>Portunidae</taxon>
        <taxon>Portuninae</taxon>
        <taxon>Portunus</taxon>
    </lineage>
</organism>
<dbReference type="AlphaFoldDB" id="A0A5B7DJU0"/>
<dbReference type="EMBL" id="VSRR010000969">
    <property type="protein sequence ID" value="MPC21387.1"/>
    <property type="molecule type" value="Genomic_DNA"/>
</dbReference>
<proteinExistence type="predicted"/>
<keyword evidence="3" id="KW-1185">Reference proteome</keyword>
<feature type="region of interest" description="Disordered" evidence="1">
    <location>
        <begin position="1"/>
        <end position="26"/>
    </location>
</feature>
<accession>A0A5B7DJU0</accession>
<reference evidence="2 3" key="1">
    <citation type="submission" date="2019-05" db="EMBL/GenBank/DDBJ databases">
        <title>Another draft genome of Portunus trituberculatus and its Hox gene families provides insights of decapod evolution.</title>
        <authorList>
            <person name="Jeong J.-H."/>
            <person name="Song I."/>
            <person name="Kim S."/>
            <person name="Choi T."/>
            <person name="Kim D."/>
            <person name="Ryu S."/>
            <person name="Kim W."/>
        </authorList>
    </citation>
    <scope>NUCLEOTIDE SEQUENCE [LARGE SCALE GENOMIC DNA]</scope>
    <source>
        <tissue evidence="2">Muscle</tissue>
    </source>
</reference>
<evidence type="ECO:0000313" key="3">
    <source>
        <dbReference type="Proteomes" id="UP000324222"/>
    </source>
</evidence>